<name>A0A2W1J9R0_9CYAN</name>
<dbReference type="SMART" id="SM00358">
    <property type="entry name" value="DSRM"/>
    <property type="match status" value="1"/>
</dbReference>
<dbReference type="Pfam" id="PF00035">
    <property type="entry name" value="dsrm"/>
    <property type="match status" value="1"/>
</dbReference>
<gene>
    <name evidence="2" type="ORF">C1752_08435</name>
</gene>
<reference evidence="2 3" key="1">
    <citation type="journal article" date="2018" name="Sci. Rep.">
        <title>A novel species of the marine cyanobacterium Acaryochloris with a unique pigment content and lifestyle.</title>
        <authorList>
            <person name="Partensky F."/>
            <person name="Six C."/>
            <person name="Ratin M."/>
            <person name="Garczarek L."/>
            <person name="Vaulot D."/>
            <person name="Probert I."/>
            <person name="Calteau A."/>
            <person name="Gourvil P."/>
            <person name="Marie D."/>
            <person name="Grebert T."/>
            <person name="Bouchier C."/>
            <person name="Le Panse S."/>
            <person name="Gachenot M."/>
            <person name="Rodriguez F."/>
            <person name="Garrido J.L."/>
        </authorList>
    </citation>
    <scope>NUCLEOTIDE SEQUENCE [LARGE SCALE GENOMIC DNA]</scope>
    <source>
        <strain evidence="2 3">RCC1774</strain>
    </source>
</reference>
<proteinExistence type="predicted"/>
<evidence type="ECO:0000313" key="2">
    <source>
        <dbReference type="EMBL" id="PZD70993.1"/>
    </source>
</evidence>
<feature type="domain" description="DRBM" evidence="1">
    <location>
        <begin position="116"/>
        <end position="181"/>
    </location>
</feature>
<keyword evidence="3" id="KW-1185">Reference proteome</keyword>
<protein>
    <recommendedName>
        <fullName evidence="1">DRBM domain-containing protein</fullName>
    </recommendedName>
</protein>
<dbReference type="CDD" id="cd00048">
    <property type="entry name" value="DSRM_SF"/>
    <property type="match status" value="1"/>
</dbReference>
<dbReference type="Proteomes" id="UP000248857">
    <property type="component" value="Unassembled WGS sequence"/>
</dbReference>
<accession>A0A2W1J9R0</accession>
<comment type="caution">
    <text evidence="2">The sequence shown here is derived from an EMBL/GenBank/DDBJ whole genome shotgun (WGS) entry which is preliminary data.</text>
</comment>
<dbReference type="InterPro" id="IPR014720">
    <property type="entry name" value="dsRBD_dom"/>
</dbReference>
<evidence type="ECO:0000313" key="3">
    <source>
        <dbReference type="Proteomes" id="UP000248857"/>
    </source>
</evidence>
<dbReference type="EMBL" id="PQWO01000023">
    <property type="protein sequence ID" value="PZD70993.1"/>
    <property type="molecule type" value="Genomic_DNA"/>
</dbReference>
<sequence>MLSIAVIQEDSWDALKCTELSQDSSFFAWAEVYIDGERLTTVGPGCDRRKLAAKHRACWLWLCGFVRGELVGVEAREVPEKSVAIEGETAVVPKVDVRSQKLQVILEKPLVDGQNHVGTLLEICQLMGWPSPSFVFEERSGGFYCRCTAEYFGEVVVGDAIAQRKKLAKQRAALDILKTLI</sequence>
<dbReference type="SUPFAM" id="SSF54768">
    <property type="entry name" value="dsRNA-binding domain-like"/>
    <property type="match status" value="1"/>
</dbReference>
<dbReference type="Gene3D" id="3.30.160.20">
    <property type="match status" value="1"/>
</dbReference>
<organism evidence="2 3">
    <name type="scientific">Acaryochloris thomasi RCC1774</name>
    <dbReference type="NCBI Taxonomy" id="1764569"/>
    <lineage>
        <taxon>Bacteria</taxon>
        <taxon>Bacillati</taxon>
        <taxon>Cyanobacteriota</taxon>
        <taxon>Cyanophyceae</taxon>
        <taxon>Acaryochloridales</taxon>
        <taxon>Acaryochloridaceae</taxon>
        <taxon>Acaryochloris</taxon>
        <taxon>Acaryochloris thomasi</taxon>
    </lineage>
</organism>
<evidence type="ECO:0000259" key="1">
    <source>
        <dbReference type="SMART" id="SM00358"/>
    </source>
</evidence>
<dbReference type="AlphaFoldDB" id="A0A2W1J9R0"/>